<name>A0A6J7WI50_9CAUD</name>
<gene>
    <name evidence="1" type="ORF">UFOVP169_22</name>
</gene>
<dbReference type="EMBL" id="LR798219">
    <property type="protein sequence ID" value="CAB5194613.1"/>
    <property type="molecule type" value="Genomic_DNA"/>
</dbReference>
<accession>A0A6J7WI50</accession>
<reference evidence="1" key="1">
    <citation type="submission" date="2020-05" db="EMBL/GenBank/DDBJ databases">
        <authorList>
            <person name="Chiriac C."/>
            <person name="Salcher M."/>
            <person name="Ghai R."/>
            <person name="Kavagutti S V."/>
        </authorList>
    </citation>
    <scope>NUCLEOTIDE SEQUENCE</scope>
</reference>
<organism evidence="1">
    <name type="scientific">uncultured Caudovirales phage</name>
    <dbReference type="NCBI Taxonomy" id="2100421"/>
    <lineage>
        <taxon>Viruses</taxon>
        <taxon>Duplodnaviria</taxon>
        <taxon>Heunggongvirae</taxon>
        <taxon>Uroviricota</taxon>
        <taxon>Caudoviricetes</taxon>
        <taxon>Peduoviridae</taxon>
        <taxon>Maltschvirus</taxon>
        <taxon>Maltschvirus maltsch</taxon>
    </lineage>
</organism>
<evidence type="ECO:0000313" key="1">
    <source>
        <dbReference type="EMBL" id="CAB5194613.1"/>
    </source>
</evidence>
<sequence>MGKLKNSIIDTHGLHWPQHLEVYEYEYESGALLCFLEYSAPDRSVGYNGSTWLVHAYAGGVDVVDLLKDNVIKEIEGLACSRLSD</sequence>
<protein>
    <submittedName>
        <fullName evidence="1">Uncharacterized protein</fullName>
    </submittedName>
</protein>
<proteinExistence type="predicted"/>